<dbReference type="GO" id="GO:0005506">
    <property type="term" value="F:iron ion binding"/>
    <property type="evidence" value="ECO:0007669"/>
    <property type="project" value="InterPro"/>
</dbReference>
<dbReference type="RefSeq" id="WP_007277408.1">
    <property type="nucleotide sequence ID" value="NZ_ABCK01000003.1"/>
</dbReference>
<gene>
    <name evidence="3" type="ORF">LNTAR_14857</name>
</gene>
<dbReference type="FunFam" id="3.90.1010.10:FF:000002">
    <property type="entry name" value="Iron-sulfur cluster assembly scaffold protein NifU"/>
    <property type="match status" value="1"/>
</dbReference>
<dbReference type="STRING" id="313628.LNTAR_14857"/>
<dbReference type="EMBL" id="ABCK01000003">
    <property type="protein sequence ID" value="EDM29106.1"/>
    <property type="molecule type" value="Genomic_DNA"/>
</dbReference>
<dbReference type="SUPFAM" id="SSF82649">
    <property type="entry name" value="SufE/NifU"/>
    <property type="match status" value="1"/>
</dbReference>
<name>A6DHM3_9BACT</name>
<evidence type="ECO:0000256" key="1">
    <source>
        <dbReference type="ARBA" id="ARBA00006420"/>
    </source>
</evidence>
<comment type="caution">
    <text evidence="3">The sequence shown here is derived from an EMBL/GenBank/DDBJ whole genome shotgun (WGS) entry which is preliminary data.</text>
</comment>
<evidence type="ECO:0000313" key="4">
    <source>
        <dbReference type="Proteomes" id="UP000004947"/>
    </source>
</evidence>
<dbReference type="NCBIfam" id="TIGR01994">
    <property type="entry name" value="SUF_scaf_2"/>
    <property type="match status" value="1"/>
</dbReference>
<dbReference type="InterPro" id="IPR002871">
    <property type="entry name" value="NIF_FeS_clus_asmbl_NifU_N"/>
</dbReference>
<dbReference type="Pfam" id="PF01592">
    <property type="entry name" value="NifU_N"/>
    <property type="match status" value="1"/>
</dbReference>
<proteinExistence type="inferred from homology"/>
<feature type="domain" description="NIF system FeS cluster assembly NifU N-terminal" evidence="2">
    <location>
        <begin position="6"/>
        <end position="121"/>
    </location>
</feature>
<evidence type="ECO:0000313" key="3">
    <source>
        <dbReference type="EMBL" id="EDM29106.1"/>
    </source>
</evidence>
<evidence type="ECO:0000259" key="2">
    <source>
        <dbReference type="Pfam" id="PF01592"/>
    </source>
</evidence>
<dbReference type="OrthoDB" id="9804157at2"/>
<dbReference type="GO" id="GO:0051536">
    <property type="term" value="F:iron-sulfur cluster binding"/>
    <property type="evidence" value="ECO:0007669"/>
    <property type="project" value="InterPro"/>
</dbReference>
<accession>A6DHM3</accession>
<dbReference type="PANTHER" id="PTHR10093">
    <property type="entry name" value="IRON-SULFUR CLUSTER ASSEMBLY ENZYME NIFU HOMOLOG"/>
    <property type="match status" value="1"/>
</dbReference>
<dbReference type="Proteomes" id="UP000004947">
    <property type="component" value="Unassembled WGS sequence"/>
</dbReference>
<dbReference type="AlphaFoldDB" id="A6DHM3"/>
<sequence>MKNQLYQQTVLKHNREPRNYGDLDPCSHHAEGFNPLCGDEVKVYMQVENDEVKEIKFTGKGCAVSQASASIMTTALVGKKLDEARGQFNDFMKMASGEKQDPEGEIAAFAGISQFPSRVKCAVLSWQTFNAALEGADNTISTE</sequence>
<organism evidence="3 4">
    <name type="scientific">Lentisphaera araneosa HTCC2155</name>
    <dbReference type="NCBI Taxonomy" id="313628"/>
    <lineage>
        <taxon>Bacteria</taxon>
        <taxon>Pseudomonadati</taxon>
        <taxon>Lentisphaerota</taxon>
        <taxon>Lentisphaeria</taxon>
        <taxon>Lentisphaerales</taxon>
        <taxon>Lentisphaeraceae</taxon>
        <taxon>Lentisphaera</taxon>
    </lineage>
</organism>
<dbReference type="eggNOG" id="COG0822">
    <property type="taxonomic scope" value="Bacteria"/>
</dbReference>
<reference evidence="3 4" key="1">
    <citation type="journal article" date="2010" name="J. Bacteriol.">
        <title>Genome sequence of Lentisphaera araneosa HTCC2155T, the type species of the order Lentisphaerales in the phylum Lentisphaerae.</title>
        <authorList>
            <person name="Thrash J.C."/>
            <person name="Cho J.C."/>
            <person name="Vergin K.L."/>
            <person name="Morris R.M."/>
            <person name="Giovannoni S.J."/>
        </authorList>
    </citation>
    <scope>NUCLEOTIDE SEQUENCE [LARGE SCALE GENOMIC DNA]</scope>
    <source>
        <strain evidence="3 4">HTCC2155</strain>
    </source>
</reference>
<dbReference type="CDD" id="cd06664">
    <property type="entry name" value="IscU_like"/>
    <property type="match status" value="1"/>
</dbReference>
<protein>
    <submittedName>
        <fullName evidence="3">SUF system FeS assembly protein</fullName>
    </submittedName>
</protein>
<comment type="similarity">
    <text evidence="1">Belongs to the NifU family.</text>
</comment>
<keyword evidence="4" id="KW-1185">Reference proteome</keyword>
<dbReference type="Gene3D" id="3.90.1010.10">
    <property type="match status" value="1"/>
</dbReference>
<dbReference type="GO" id="GO:0016226">
    <property type="term" value="P:iron-sulfur cluster assembly"/>
    <property type="evidence" value="ECO:0007669"/>
    <property type="project" value="InterPro"/>
</dbReference>